<dbReference type="Gene3D" id="3.10.450.50">
    <property type="match status" value="1"/>
</dbReference>
<reference evidence="1" key="1">
    <citation type="submission" date="2021-06" db="EMBL/GenBank/DDBJ databases">
        <title>Comparative genomics, transcriptomics and evolutionary studies reveal genomic signatures of adaptation to plant cell wall in hemibiotrophic fungi.</title>
        <authorList>
            <consortium name="DOE Joint Genome Institute"/>
            <person name="Baroncelli R."/>
            <person name="Diaz J.F."/>
            <person name="Benocci T."/>
            <person name="Peng M."/>
            <person name="Battaglia E."/>
            <person name="Haridas S."/>
            <person name="Andreopoulos W."/>
            <person name="Labutti K."/>
            <person name="Pangilinan J."/>
            <person name="Floch G.L."/>
            <person name="Makela M.R."/>
            <person name="Henrissat B."/>
            <person name="Grigoriev I.V."/>
            <person name="Crouch J.A."/>
            <person name="De Vries R.P."/>
            <person name="Sukno S.A."/>
            <person name="Thon M.R."/>
        </authorList>
    </citation>
    <scope>NUCLEOTIDE SEQUENCE</scope>
    <source>
        <strain evidence="1">CBS 102054</strain>
    </source>
</reference>
<evidence type="ECO:0000313" key="2">
    <source>
        <dbReference type="Proteomes" id="UP001243989"/>
    </source>
</evidence>
<keyword evidence="2" id="KW-1185">Reference proteome</keyword>
<dbReference type="GeneID" id="85479133"/>
<dbReference type="PANTHER" id="PTHR38436">
    <property type="entry name" value="POLYKETIDE CYCLASE SNOAL-LIKE DOMAIN"/>
    <property type="match status" value="1"/>
</dbReference>
<evidence type="ECO:0000313" key="1">
    <source>
        <dbReference type="EMBL" id="KAK1623425.1"/>
    </source>
</evidence>
<dbReference type="InterPro" id="IPR009959">
    <property type="entry name" value="Cyclase_SnoaL-like"/>
</dbReference>
<evidence type="ECO:0008006" key="3">
    <source>
        <dbReference type="Google" id="ProtNLM"/>
    </source>
</evidence>
<accession>A0AAI9ZH09</accession>
<dbReference type="InterPro" id="IPR032710">
    <property type="entry name" value="NTF2-like_dom_sf"/>
</dbReference>
<gene>
    <name evidence="1" type="ORF">BDP81DRAFT_465352</name>
</gene>
<dbReference type="PANTHER" id="PTHR38436:SF3">
    <property type="entry name" value="CARBOXYMETHYLENEBUTENOLIDASE-RELATED"/>
    <property type="match status" value="1"/>
</dbReference>
<comment type="caution">
    <text evidence="1">The sequence shown here is derived from an EMBL/GenBank/DDBJ whole genome shotgun (WGS) entry which is preliminary data.</text>
</comment>
<dbReference type="AlphaFoldDB" id="A0AAI9ZH09"/>
<dbReference type="GO" id="GO:0030638">
    <property type="term" value="P:polyketide metabolic process"/>
    <property type="evidence" value="ECO:0007669"/>
    <property type="project" value="InterPro"/>
</dbReference>
<protein>
    <recommendedName>
        <fullName evidence="3">Carboxymethylenebutenolidase</fullName>
    </recommendedName>
</protein>
<name>A0AAI9ZH09_9PEZI</name>
<sequence length="379" mass="42258">MYADISKPPAPLPQSELKTVGSGVSSLSPLSRRGVGPGLILLVPSVDNALAIEEGVPALPLKWAEEGYTVIAVQPTAFENGIRETLDLAIQTFRKSDKCDPKDVAGLVAYEPEMWNTVAPILSEFPEIVSTVVYADGSERSSISSSSSPTVYHFAGKSERQPLRSKSRTEYFYPAAQSFKFATPPIFDLEAIWDEHTWYEFADRFVEHTMSTMVQDPYVNHIPTLTGGVGRNKLTDFYRHNFIFNNSADTELELISRTIGIDRVVDEFIFKFTHDQELDWLLPGVPPTNKYAEIPFAAVVNIRGDRLYHEHITWDQGTALAQLGLLPEYLPFPGGNLQYRVPVAGVETAMELRARNSVPSNDMFKFATRSADSETNFLN</sequence>
<proteinExistence type="predicted"/>
<dbReference type="RefSeq" id="XP_060439420.1">
    <property type="nucleotide sequence ID" value="XM_060594271.1"/>
</dbReference>
<dbReference type="Proteomes" id="UP001243989">
    <property type="component" value="Unassembled WGS sequence"/>
</dbReference>
<organism evidence="1 2">
    <name type="scientific">Colletotrichum phormii</name>
    <dbReference type="NCBI Taxonomy" id="359342"/>
    <lineage>
        <taxon>Eukaryota</taxon>
        <taxon>Fungi</taxon>
        <taxon>Dikarya</taxon>
        <taxon>Ascomycota</taxon>
        <taxon>Pezizomycotina</taxon>
        <taxon>Sordariomycetes</taxon>
        <taxon>Hypocreomycetidae</taxon>
        <taxon>Glomerellales</taxon>
        <taxon>Glomerellaceae</taxon>
        <taxon>Colletotrichum</taxon>
        <taxon>Colletotrichum acutatum species complex</taxon>
    </lineage>
</organism>
<dbReference type="SUPFAM" id="SSF54427">
    <property type="entry name" value="NTF2-like"/>
    <property type="match status" value="1"/>
</dbReference>
<dbReference type="EMBL" id="JAHMHQ010000029">
    <property type="protein sequence ID" value="KAK1623425.1"/>
    <property type="molecule type" value="Genomic_DNA"/>
</dbReference>